<comment type="caution">
    <text evidence="2">The sequence shown here is derived from an EMBL/GenBank/DDBJ whole genome shotgun (WGS) entry which is preliminary data.</text>
</comment>
<dbReference type="InterPro" id="IPR004245">
    <property type="entry name" value="DUF229"/>
</dbReference>
<gene>
    <name evidence="2" type="ORF">C2G38_2031078</name>
</gene>
<dbReference type="PANTHER" id="PTHR10974">
    <property type="entry name" value="FI08016P-RELATED"/>
    <property type="match status" value="1"/>
</dbReference>
<dbReference type="GO" id="GO:0005615">
    <property type="term" value="C:extracellular space"/>
    <property type="evidence" value="ECO:0007669"/>
    <property type="project" value="TreeGrafter"/>
</dbReference>
<evidence type="ECO:0000256" key="1">
    <source>
        <dbReference type="SAM" id="Phobius"/>
    </source>
</evidence>
<dbReference type="InterPro" id="IPR017850">
    <property type="entry name" value="Alkaline_phosphatase_core_sf"/>
</dbReference>
<evidence type="ECO:0000313" key="2">
    <source>
        <dbReference type="EMBL" id="RIB25437.1"/>
    </source>
</evidence>
<keyword evidence="1" id="KW-0812">Transmembrane</keyword>
<dbReference type="SUPFAM" id="SSF53649">
    <property type="entry name" value="Alkaline phosphatase-like"/>
    <property type="match status" value="1"/>
</dbReference>
<protein>
    <recommendedName>
        <fullName evidence="4">Alkaline-phosphatase-like protein</fullName>
    </recommendedName>
</protein>
<dbReference type="EMBL" id="QKWP01000175">
    <property type="protein sequence ID" value="RIB25437.1"/>
    <property type="molecule type" value="Genomic_DNA"/>
</dbReference>
<keyword evidence="1" id="KW-1133">Transmembrane helix</keyword>
<organism evidence="2 3">
    <name type="scientific">Gigaspora rosea</name>
    <dbReference type="NCBI Taxonomy" id="44941"/>
    <lineage>
        <taxon>Eukaryota</taxon>
        <taxon>Fungi</taxon>
        <taxon>Fungi incertae sedis</taxon>
        <taxon>Mucoromycota</taxon>
        <taxon>Glomeromycotina</taxon>
        <taxon>Glomeromycetes</taxon>
        <taxon>Diversisporales</taxon>
        <taxon>Gigasporaceae</taxon>
        <taxon>Gigaspora</taxon>
    </lineage>
</organism>
<dbReference type="PANTHER" id="PTHR10974:SF1">
    <property type="entry name" value="FI08016P-RELATED"/>
    <property type="match status" value="1"/>
</dbReference>
<keyword evidence="1" id="KW-0472">Membrane</keyword>
<dbReference type="OrthoDB" id="413313at2759"/>
<dbReference type="Pfam" id="PF02995">
    <property type="entry name" value="DUF229"/>
    <property type="match status" value="2"/>
</dbReference>
<accession>A0A397VVR7</accession>
<evidence type="ECO:0000313" key="3">
    <source>
        <dbReference type="Proteomes" id="UP000266673"/>
    </source>
</evidence>
<sequence length="744" mass="86227">MAMENTPLRIKIKPYRSSYTYKSIGTPPLSSLPSPISTFFREHGKNHILIFSFIIFYTILIILGLGIWIVIYGQNVDVSISDAKCELPELPNLFRDNSMRVDIERGPGIGHVVYSERTNTQYINVTGCPNQSTFLYHYKSMDLSWAIWDQEKDGLFVLNETYVLLQCMDKSNASMIRKEIKKADAEFNEKLKRNSKHASPLVDDVVLILLEAESREKFKQEFPRLMNFFRNIESNTNGSHKWFSMERYNVLGRNSAPNKPYIYSGQSYWNLEARQNGNWIWDIFEEQGFITAHSDGSCGGFLGPSDWSTSDISYWYIQEKYRNGNKRLLPGNHHFPVDSICDNYILSKKGQVGNSKFENSCVFKNRLSKSVLMQGFVFGLSPYCIGQKTLAQHSLDWIENFLSEYSGKRRFITSTFFDTNIEGIINSGLENDLLNLIEKMIAKEKSLLSKNSAIIIYSDHGLHYGNEYRTFEGYLHHKQPIMMMLLPNQLLETYPDFESSLDMNKDTLSTHSDFHQTLLHLAYGNVDDMNHDKYNKYVDYFLGSFSENTKLDTRLVKTDAEIYGQSFFTPMSKQRTCDSLNIPGELCPCLDFSTLDYEDIEQKELIDKAMIKGTNYMNKFLKDNHLDFVCNLFHYDTSDNRRVDDNHNSISFSSGFFNKNLAPEYEMYHVTVKVKNFDSLLTIRTSKNELLWSLVDEISNLEVYQDSVSELEWSICRSKLRNELGNSLDKEIEEVAKHFCFCLK</sequence>
<dbReference type="AlphaFoldDB" id="A0A397VVR7"/>
<feature type="transmembrane region" description="Helical" evidence="1">
    <location>
        <begin position="48"/>
        <end position="71"/>
    </location>
</feature>
<name>A0A397VVR7_9GLOM</name>
<keyword evidence="3" id="KW-1185">Reference proteome</keyword>
<dbReference type="Proteomes" id="UP000266673">
    <property type="component" value="Unassembled WGS sequence"/>
</dbReference>
<dbReference type="STRING" id="44941.A0A397VVR7"/>
<proteinExistence type="predicted"/>
<reference evidence="2 3" key="1">
    <citation type="submission" date="2018-06" db="EMBL/GenBank/DDBJ databases">
        <title>Comparative genomics reveals the genomic features of Rhizophagus irregularis, R. cerebriforme, R. diaphanum and Gigaspora rosea, and their symbiotic lifestyle signature.</title>
        <authorList>
            <person name="Morin E."/>
            <person name="San Clemente H."/>
            <person name="Chen E.C.H."/>
            <person name="De La Providencia I."/>
            <person name="Hainaut M."/>
            <person name="Kuo A."/>
            <person name="Kohler A."/>
            <person name="Murat C."/>
            <person name="Tang N."/>
            <person name="Roy S."/>
            <person name="Loubradou J."/>
            <person name="Henrissat B."/>
            <person name="Grigoriev I.V."/>
            <person name="Corradi N."/>
            <person name="Roux C."/>
            <person name="Martin F.M."/>
        </authorList>
    </citation>
    <scope>NUCLEOTIDE SEQUENCE [LARGE SCALE GENOMIC DNA]</scope>
    <source>
        <strain evidence="2 3">DAOM 194757</strain>
    </source>
</reference>
<evidence type="ECO:0008006" key="4">
    <source>
        <dbReference type="Google" id="ProtNLM"/>
    </source>
</evidence>